<proteinExistence type="inferred from homology"/>
<dbReference type="EMBL" id="LSRQ01000285">
    <property type="protein sequence ID" value="OAY83991.1"/>
    <property type="molecule type" value="Genomic_DNA"/>
</dbReference>
<comment type="caution">
    <text evidence="10">The sequence shown here is derived from an EMBL/GenBank/DDBJ whole genome shotgun (WGS) entry which is preliminary data.</text>
</comment>
<protein>
    <submittedName>
        <fullName evidence="10">Cytochrome P450 90B1</fullName>
    </submittedName>
</protein>
<evidence type="ECO:0000256" key="7">
    <source>
        <dbReference type="ARBA" id="ARBA00023004"/>
    </source>
</evidence>
<dbReference type="Pfam" id="PF00067">
    <property type="entry name" value="p450"/>
    <property type="match status" value="1"/>
</dbReference>
<organism evidence="10 11">
    <name type="scientific">Ananas comosus</name>
    <name type="common">Pineapple</name>
    <name type="synonym">Ananas ananas</name>
    <dbReference type="NCBI Taxonomy" id="4615"/>
    <lineage>
        <taxon>Eukaryota</taxon>
        <taxon>Viridiplantae</taxon>
        <taxon>Streptophyta</taxon>
        <taxon>Embryophyta</taxon>
        <taxon>Tracheophyta</taxon>
        <taxon>Spermatophyta</taxon>
        <taxon>Magnoliopsida</taxon>
        <taxon>Liliopsida</taxon>
        <taxon>Poales</taxon>
        <taxon>Bromeliaceae</taxon>
        <taxon>Bromelioideae</taxon>
        <taxon>Ananas</taxon>
    </lineage>
</organism>
<evidence type="ECO:0000256" key="6">
    <source>
        <dbReference type="ARBA" id="ARBA00023002"/>
    </source>
</evidence>
<dbReference type="InterPro" id="IPR001128">
    <property type="entry name" value="Cyt_P450"/>
</dbReference>
<reference evidence="10 11" key="1">
    <citation type="journal article" date="2016" name="DNA Res.">
        <title>The draft genome of MD-2 pineapple using hybrid error correction of long reads.</title>
        <authorList>
            <person name="Redwan R.M."/>
            <person name="Saidin A."/>
            <person name="Kumar S.V."/>
        </authorList>
    </citation>
    <scope>NUCLEOTIDE SEQUENCE [LARGE SCALE GENOMIC DNA]</scope>
    <source>
        <strain evidence="11">cv. MD2</strain>
        <tissue evidence="10">Leaf</tissue>
    </source>
</reference>
<sequence length="376" mass="42757">MMIPFSTVLVIIFTIIVSPTIAIVVAQSLKSYRKKRNPKFPRGPMGWPLVGSTFSFFKPHHSSSIGHFMEQNLSRYGKVFSMNFSGEMVVVSADGELNRYVLQNEMRLFRNSLPAHFPKLVGNSSLVLLMGDAYRHKKAILLAFFNKFRLQAGFLHDIERLAGGLLASWSEGGVTYMTENANKFAFYVIVKKALGLTPEDPETEQLRKEFMALYKGLYALPINLPGYTHWKALKARAKVVKTIKKKLDERKAKEVVESTYTPENICDTILGFIFGGVATSSTALCLAVYFLQNCPKAREQMREEHLECMKSKEENGKGKLTWDDYKNMEFTQNDILFLRNHCDNYLAAVHLDSSAFENPEQFNPWRLCGPKNLCMS</sequence>
<dbReference type="InterPro" id="IPR036396">
    <property type="entry name" value="Cyt_P450_sf"/>
</dbReference>
<evidence type="ECO:0000256" key="2">
    <source>
        <dbReference type="ARBA" id="ARBA00010617"/>
    </source>
</evidence>
<keyword evidence="5 9" id="KW-1133">Transmembrane helix</keyword>
<keyword evidence="4" id="KW-0479">Metal-binding</keyword>
<dbReference type="InterPro" id="IPR002401">
    <property type="entry name" value="Cyt_P450_E_grp-I"/>
</dbReference>
<dbReference type="Gene3D" id="1.10.630.10">
    <property type="entry name" value="Cytochrome P450"/>
    <property type="match status" value="1"/>
</dbReference>
<dbReference type="Proteomes" id="UP000092600">
    <property type="component" value="Unassembled WGS sequence"/>
</dbReference>
<comment type="similarity">
    <text evidence="2">Belongs to the cytochrome P450 family.</text>
</comment>
<dbReference type="PANTHER" id="PTHR24286">
    <property type="entry name" value="CYTOCHROME P450 26"/>
    <property type="match status" value="1"/>
</dbReference>
<dbReference type="GO" id="GO:0016132">
    <property type="term" value="P:brassinosteroid biosynthetic process"/>
    <property type="evidence" value="ECO:0007669"/>
    <property type="project" value="TreeGrafter"/>
</dbReference>
<evidence type="ECO:0000256" key="3">
    <source>
        <dbReference type="ARBA" id="ARBA00022692"/>
    </source>
</evidence>
<evidence type="ECO:0000313" key="11">
    <source>
        <dbReference type="Proteomes" id="UP000092600"/>
    </source>
</evidence>
<dbReference type="GO" id="GO:0016125">
    <property type="term" value="P:sterol metabolic process"/>
    <property type="evidence" value="ECO:0007669"/>
    <property type="project" value="TreeGrafter"/>
</dbReference>
<dbReference type="GO" id="GO:0005506">
    <property type="term" value="F:iron ion binding"/>
    <property type="evidence" value="ECO:0007669"/>
    <property type="project" value="InterPro"/>
</dbReference>
<dbReference type="SUPFAM" id="SSF48264">
    <property type="entry name" value="Cytochrome P450"/>
    <property type="match status" value="1"/>
</dbReference>
<keyword evidence="3 9" id="KW-0812">Transmembrane</keyword>
<dbReference type="GO" id="GO:0004497">
    <property type="term" value="F:monooxygenase activity"/>
    <property type="evidence" value="ECO:0007669"/>
    <property type="project" value="InterPro"/>
</dbReference>
<name>A0A199W421_ANACO</name>
<dbReference type="GO" id="GO:0016020">
    <property type="term" value="C:membrane"/>
    <property type="evidence" value="ECO:0007669"/>
    <property type="project" value="UniProtKB-SubCell"/>
</dbReference>
<feature type="transmembrane region" description="Helical" evidence="9">
    <location>
        <begin position="269"/>
        <end position="291"/>
    </location>
</feature>
<dbReference type="GO" id="GO:0010268">
    <property type="term" value="P:brassinosteroid homeostasis"/>
    <property type="evidence" value="ECO:0007669"/>
    <property type="project" value="TreeGrafter"/>
</dbReference>
<evidence type="ECO:0000256" key="9">
    <source>
        <dbReference type="SAM" id="Phobius"/>
    </source>
</evidence>
<dbReference type="GO" id="GO:0016705">
    <property type="term" value="F:oxidoreductase activity, acting on paired donors, with incorporation or reduction of molecular oxygen"/>
    <property type="evidence" value="ECO:0007669"/>
    <property type="project" value="InterPro"/>
</dbReference>
<evidence type="ECO:0000256" key="4">
    <source>
        <dbReference type="ARBA" id="ARBA00022723"/>
    </source>
</evidence>
<keyword evidence="8 9" id="KW-0472">Membrane</keyword>
<dbReference type="PANTHER" id="PTHR24286:SF194">
    <property type="entry name" value="STEROID (22S)-HYDROXYLASE"/>
    <property type="match status" value="1"/>
</dbReference>
<comment type="subcellular location">
    <subcellularLocation>
        <location evidence="1">Membrane</location>
        <topology evidence="1">Single-pass membrane protein</topology>
    </subcellularLocation>
</comment>
<gene>
    <name evidence="10" type="ORF">ACMD2_15812</name>
</gene>
<evidence type="ECO:0000256" key="1">
    <source>
        <dbReference type="ARBA" id="ARBA00004167"/>
    </source>
</evidence>
<keyword evidence="6" id="KW-0560">Oxidoreductase</keyword>
<dbReference type="PRINTS" id="PR00463">
    <property type="entry name" value="EP450I"/>
</dbReference>
<accession>A0A199W421</accession>
<evidence type="ECO:0000313" key="10">
    <source>
        <dbReference type="EMBL" id="OAY83991.1"/>
    </source>
</evidence>
<evidence type="ECO:0000256" key="8">
    <source>
        <dbReference type="ARBA" id="ARBA00023136"/>
    </source>
</evidence>
<evidence type="ECO:0000256" key="5">
    <source>
        <dbReference type="ARBA" id="ARBA00022989"/>
    </source>
</evidence>
<keyword evidence="7" id="KW-0408">Iron</keyword>
<dbReference type="GO" id="GO:0020037">
    <property type="term" value="F:heme binding"/>
    <property type="evidence" value="ECO:0007669"/>
    <property type="project" value="InterPro"/>
</dbReference>
<dbReference type="STRING" id="4615.A0A199W421"/>
<dbReference type="AlphaFoldDB" id="A0A199W421"/>